<keyword evidence="4 12" id="KW-0378">Hydrolase</keyword>
<accession>G8JM84</accession>
<evidence type="ECO:0000256" key="13">
    <source>
        <dbReference type="RuleBase" id="RU369107"/>
    </source>
</evidence>
<gene>
    <name evidence="17" type="ordered locus">Ecym_1427</name>
</gene>
<dbReference type="GO" id="GO:0006488">
    <property type="term" value="P:dolichol-linked oligosaccharide biosynthetic process"/>
    <property type="evidence" value="ECO:0007669"/>
    <property type="project" value="EnsemblFungi"/>
</dbReference>
<dbReference type="Gene3D" id="2.70.98.110">
    <property type="entry name" value="Glycosyl hydrolase family 63, N-terminal domain"/>
    <property type="match status" value="1"/>
</dbReference>
<dbReference type="InterPro" id="IPR031631">
    <property type="entry name" value="Glyco_hydro_63N"/>
</dbReference>
<dbReference type="InterPro" id="IPR008928">
    <property type="entry name" value="6-hairpin_glycosidase_sf"/>
</dbReference>
<dbReference type="RefSeq" id="XP_003644472.1">
    <property type="nucleotide sequence ID" value="XM_003644424.1"/>
</dbReference>
<keyword evidence="10 12" id="KW-0326">Glycosidase</keyword>
<dbReference type="AlphaFoldDB" id="G8JM84"/>
<evidence type="ECO:0000256" key="11">
    <source>
        <dbReference type="ARBA" id="ARBA00038888"/>
    </source>
</evidence>
<dbReference type="EC" id="3.2.1.106" evidence="11 12"/>
<evidence type="ECO:0000256" key="6">
    <source>
        <dbReference type="ARBA" id="ARBA00022968"/>
    </source>
</evidence>
<comment type="catalytic activity">
    <reaction evidence="12">
        <text>N(4)-(alpha-D-Glc-(1-&gt;2)-alpha-D-Glc-(1-&gt;3)-alpha-D-Glc-(1-&gt;3)-alpha-D-Man-(1-&gt;2)-alpha-D-Man-(1-&gt;2)-alpha-D-Man-(1-&gt;3)-[alpha-D-Man-(1-&gt;2)-alpha-D-Man-(1-&gt;3)-[alpha-D-Man-(1-&gt;2)-alpha-D-Man-(1-&gt;6)]-alpha-D-Man-(1-&gt;6)]-beta-D-Man-(1-&gt;4)-beta-D-GlcNAc-(1-&gt;4)-beta-D-GlcNAc)-L-asparaginyl-[protein] + H2O = N(4)-(alpha-D-Glc-(1-&gt;3)-alpha-D-Glc-(1-&gt;3)-alpha-D-Man-(1-&gt;2)-alpha-D-Man-(1-&gt;2)-alpha-D-Man-(1-&gt;3)-[alpha-D-Man-(1-&gt;2)-alpha-D-Man-(1-&gt;3)-[alpha-D-Man-(1-&gt;2)-alpha-D-Man-(1-&gt;6)]-alpha-D-Man-(1-&gt;6)]-beta-D-Man-(1-&gt;4)-beta-D-GlcNAc-(1-&gt;4)-beta-D-GlcNAc)-L-asparaginyl-[protein] + beta-D-glucose</text>
        <dbReference type="Rhea" id="RHEA:55988"/>
        <dbReference type="Rhea" id="RHEA-COMP:12806"/>
        <dbReference type="Rhea" id="RHEA-COMP:14355"/>
        <dbReference type="ChEBI" id="CHEBI:15377"/>
        <dbReference type="ChEBI" id="CHEBI:15903"/>
        <dbReference type="ChEBI" id="CHEBI:59082"/>
        <dbReference type="ChEBI" id="CHEBI:132537"/>
        <dbReference type="EC" id="3.2.1.106"/>
    </reaction>
</comment>
<dbReference type="Proteomes" id="UP000006790">
    <property type="component" value="Chromosome 1"/>
</dbReference>
<evidence type="ECO:0000256" key="14">
    <source>
        <dbReference type="SAM" id="SignalP"/>
    </source>
</evidence>
<feature type="domain" description="Glycosyl hydrolase family 63 C-terminal" evidence="15">
    <location>
        <begin position="304"/>
        <end position="800"/>
    </location>
</feature>
<comment type="function">
    <text evidence="12">Cleaves the distal alpha 1,2-linked glucose residue from the Glc(3)Man(9)GlcNAc(2) oligosaccharide precursor.</text>
</comment>
<dbReference type="EMBL" id="CP002497">
    <property type="protein sequence ID" value="AET37655.1"/>
    <property type="molecule type" value="Genomic_DNA"/>
</dbReference>
<dbReference type="GeneID" id="11470383"/>
<evidence type="ECO:0000259" key="16">
    <source>
        <dbReference type="Pfam" id="PF16923"/>
    </source>
</evidence>
<dbReference type="Gene3D" id="1.50.10.10">
    <property type="match status" value="1"/>
</dbReference>
<dbReference type="InterPro" id="IPR031335">
    <property type="entry name" value="Glyco_hydro_63_C"/>
</dbReference>
<keyword evidence="8" id="KW-0472">Membrane</keyword>
<evidence type="ECO:0000259" key="15">
    <source>
        <dbReference type="Pfam" id="PF03200"/>
    </source>
</evidence>
<dbReference type="GO" id="GO:0098553">
    <property type="term" value="C:lumenal side of endoplasmic reticulum membrane"/>
    <property type="evidence" value="ECO:0007669"/>
    <property type="project" value="EnsemblFungi"/>
</dbReference>
<dbReference type="GO" id="GO:0006491">
    <property type="term" value="P:N-glycan processing"/>
    <property type="evidence" value="ECO:0007669"/>
    <property type="project" value="EnsemblFungi"/>
</dbReference>
<sequence>MPRYKLSLLLSIICFQFVLPAFCQTEFEEFDKFNNDSLLWGAYRANCYFGVRPRYVNEDAFIMGLMWMNSMNPAAADKLRHFVDMGDNMAKYGWELYDPRVGGKQVIIDKENNMNLTIYFVKSQDGQNWGFRVRGEALDPTSSLISGSIIYYMNQEGDRATNYLLSDKYGLDKAKQLHGMSAELGEYEVQIFTTKGHPYSLAEAITPDCDPSTTSHVSMTVPGEETWKAKEIFKMLILDSLKEHMVALREKLNPLLLPSALTVRNIHKFQPGNFHYIQKTFDLSKGPFEVDFIYNKVNSNERLEKLDHLIQPMMNKIRTNFEKRFQIRDEKTKQFGIQTLSNLLGGLSYFHGKQIVDRVSELDEESFETISLNHPEEEGPLSLFTFVPSRAFFPRGFYWDEGFHLLQVMEYDFDLAFEVLRSWVQLIEDDSGWIARELILGQEARSKVPEEFRTQNPNIANPPTLALAFSELLQKATSDGMYKSDFDQQYNDGLGGDQLRNNHELLIQYSERIYEKFLIHFEWFRKTQRGMVEEYLELSDINDDLVNVEEGYRWVGRTFTHCLPSGFDDYPRAIPPDIAELHVDALSWVGIMARSLKQAAQVLGKYSDAENFQVIEDNVIENLEYFHWSKEHKSYCDITINDEADVRKFVCHEGYVSLLPFALKLIPRNNQVRLKHMIKLMSDPEKIFSEFGLLSLSKQDKYYDTAEIYWRGPIWVNINYLCLDALRSYFGDKEANSIVDPTLLKQAKSLYRDLRKNLLTNIVEVWDKDGFCYEQYNHKDGHGQRVQHFTGWTSLAVNIAGIFPETI</sequence>
<evidence type="ECO:0000256" key="12">
    <source>
        <dbReference type="RuleBase" id="RU368089"/>
    </source>
</evidence>
<dbReference type="eggNOG" id="KOG2161">
    <property type="taxonomic scope" value="Eukaryota"/>
</dbReference>
<keyword evidence="3" id="KW-0812">Transmembrane</keyword>
<comment type="subcellular location">
    <subcellularLocation>
        <location evidence="1 12">Endoplasmic reticulum membrane</location>
        <topology evidence="1 12">Single-pass type II membrane protein</topology>
    </subcellularLocation>
</comment>
<evidence type="ECO:0000256" key="10">
    <source>
        <dbReference type="ARBA" id="ARBA00023295"/>
    </source>
</evidence>
<dbReference type="FunCoup" id="G8JM84">
    <property type="interactions" value="571"/>
</dbReference>
<dbReference type="STRING" id="931890.G8JM84"/>
<feature type="chain" id="PRO_5003510795" description="Mannosyl-oligosaccharide glucosidase" evidence="14">
    <location>
        <begin position="24"/>
        <end position="807"/>
    </location>
</feature>
<dbReference type="InterPro" id="IPR004888">
    <property type="entry name" value="Glycoside_hydrolase_63"/>
</dbReference>
<name>G8JM84_ERECY</name>
<protein>
    <recommendedName>
        <fullName evidence="11 12">Mannosyl-oligosaccharide glucosidase</fullName>
        <ecNumber evidence="11 12">3.2.1.106</ecNumber>
    </recommendedName>
    <alternativeName>
        <fullName evidence="13">Glucosidase I</fullName>
    </alternativeName>
</protein>
<dbReference type="KEGG" id="erc:Ecym_1427"/>
<evidence type="ECO:0000313" key="17">
    <source>
        <dbReference type="EMBL" id="AET37655.1"/>
    </source>
</evidence>
<dbReference type="InterPro" id="IPR038518">
    <property type="entry name" value="Glyco_hydro_63N_sf"/>
</dbReference>
<dbReference type="InterPro" id="IPR012341">
    <property type="entry name" value="6hp_glycosidase-like_sf"/>
</dbReference>
<evidence type="ECO:0000256" key="1">
    <source>
        <dbReference type="ARBA" id="ARBA00004648"/>
    </source>
</evidence>
<dbReference type="OrthoDB" id="410058at2759"/>
<evidence type="ECO:0000256" key="4">
    <source>
        <dbReference type="ARBA" id="ARBA00022801"/>
    </source>
</evidence>
<dbReference type="SUPFAM" id="SSF48208">
    <property type="entry name" value="Six-hairpin glycosidases"/>
    <property type="match status" value="1"/>
</dbReference>
<reference evidence="18" key="1">
    <citation type="journal article" date="2012" name="G3 (Bethesda)">
        <title>Pichia sorbitophila, an interspecies yeast hybrid reveals early steps of genome resolution following polyploidization.</title>
        <authorList>
            <person name="Leh Louis V."/>
            <person name="Despons L."/>
            <person name="Friedrich A."/>
            <person name="Martin T."/>
            <person name="Durrens P."/>
            <person name="Casaregola S."/>
            <person name="Neuveglise C."/>
            <person name="Fairhead C."/>
            <person name="Marck C."/>
            <person name="Cruz J.A."/>
            <person name="Straub M.L."/>
            <person name="Kugler V."/>
            <person name="Sacerdot C."/>
            <person name="Uzunov Z."/>
            <person name="Thierry A."/>
            <person name="Weiss S."/>
            <person name="Bleykasten C."/>
            <person name="De Montigny J."/>
            <person name="Jacques N."/>
            <person name="Jung P."/>
            <person name="Lemaire M."/>
            <person name="Mallet S."/>
            <person name="Morel G."/>
            <person name="Richard G.F."/>
            <person name="Sarkar A."/>
            <person name="Savel G."/>
            <person name="Schacherer J."/>
            <person name="Seret M.L."/>
            <person name="Talla E."/>
            <person name="Samson G."/>
            <person name="Jubin C."/>
            <person name="Poulain J."/>
            <person name="Vacherie B."/>
            <person name="Barbe V."/>
            <person name="Pelletier E."/>
            <person name="Sherman D.J."/>
            <person name="Westhof E."/>
            <person name="Weissenbach J."/>
            <person name="Baret P.V."/>
            <person name="Wincker P."/>
            <person name="Gaillardin C."/>
            <person name="Dujon B."/>
            <person name="Souciet J.L."/>
        </authorList>
    </citation>
    <scope>NUCLEOTIDE SEQUENCE [LARGE SCALE GENOMIC DNA]</scope>
    <source>
        <strain evidence="18">CBS 270.75 / DBVPG 7215 / KCTC 17166 / NRRL Y-17582</strain>
    </source>
</reference>
<dbReference type="InParanoid" id="G8JM84"/>
<evidence type="ECO:0000256" key="7">
    <source>
        <dbReference type="ARBA" id="ARBA00022989"/>
    </source>
</evidence>
<keyword evidence="7" id="KW-1133">Transmembrane helix</keyword>
<feature type="domain" description="Glycosyl hydrolase family 63 N-terminal" evidence="16">
    <location>
        <begin position="37"/>
        <end position="251"/>
    </location>
</feature>
<dbReference type="GO" id="GO:0070880">
    <property type="term" value="P:fungal-type cell wall beta-glucan biosynthetic process"/>
    <property type="evidence" value="ECO:0007669"/>
    <property type="project" value="EnsemblFungi"/>
</dbReference>
<evidence type="ECO:0000256" key="2">
    <source>
        <dbReference type="ARBA" id="ARBA00010833"/>
    </source>
</evidence>
<keyword evidence="6" id="KW-0735">Signal-anchor</keyword>
<evidence type="ECO:0000313" key="18">
    <source>
        <dbReference type="Proteomes" id="UP000006790"/>
    </source>
</evidence>
<organism evidence="17 18">
    <name type="scientific">Eremothecium cymbalariae (strain CBS 270.75 / DBVPG 7215 / KCTC 17166 / NRRL Y-17582)</name>
    <name type="common">Yeast</name>
    <dbReference type="NCBI Taxonomy" id="931890"/>
    <lineage>
        <taxon>Eukaryota</taxon>
        <taxon>Fungi</taxon>
        <taxon>Dikarya</taxon>
        <taxon>Ascomycota</taxon>
        <taxon>Saccharomycotina</taxon>
        <taxon>Saccharomycetes</taxon>
        <taxon>Saccharomycetales</taxon>
        <taxon>Saccharomycetaceae</taxon>
        <taxon>Eremothecium</taxon>
    </lineage>
</organism>
<keyword evidence="9 13" id="KW-0325">Glycoprotein</keyword>
<comment type="similarity">
    <text evidence="2 12">Belongs to the glycosyl hydrolase 63 family.</text>
</comment>
<dbReference type="PANTHER" id="PTHR10412">
    <property type="entry name" value="MANNOSYL-OLIGOSACCHARIDE GLUCOSIDASE"/>
    <property type="match status" value="1"/>
</dbReference>
<evidence type="ECO:0000256" key="8">
    <source>
        <dbReference type="ARBA" id="ARBA00023136"/>
    </source>
</evidence>
<proteinExistence type="inferred from homology"/>
<evidence type="ECO:0000256" key="9">
    <source>
        <dbReference type="ARBA" id="ARBA00023180"/>
    </source>
</evidence>
<dbReference type="Pfam" id="PF03200">
    <property type="entry name" value="Glyco_hydro_63"/>
    <property type="match status" value="1"/>
</dbReference>
<feature type="signal peptide" evidence="14">
    <location>
        <begin position="1"/>
        <end position="23"/>
    </location>
</feature>
<dbReference type="HOGENOM" id="CLU_007380_1_0_1"/>
<dbReference type="GO" id="GO:0009311">
    <property type="term" value="P:oligosaccharide metabolic process"/>
    <property type="evidence" value="ECO:0007669"/>
    <property type="project" value="UniProtKB-UniRule"/>
</dbReference>
<evidence type="ECO:0000256" key="3">
    <source>
        <dbReference type="ARBA" id="ARBA00022692"/>
    </source>
</evidence>
<dbReference type="OMA" id="FNWYNTT"/>
<dbReference type="Pfam" id="PF16923">
    <property type="entry name" value="Glyco_hydro_63N"/>
    <property type="match status" value="1"/>
</dbReference>
<keyword evidence="18" id="KW-1185">Reference proteome</keyword>
<comment type="pathway">
    <text evidence="13">Glycan metabolism; N-glycan degradation.</text>
</comment>
<keyword evidence="5 12" id="KW-0256">Endoplasmic reticulum</keyword>
<keyword evidence="14" id="KW-0732">Signal</keyword>
<dbReference type="PANTHER" id="PTHR10412:SF11">
    <property type="entry name" value="MANNOSYL-OLIGOSACCHARIDE GLUCOSIDASE"/>
    <property type="match status" value="1"/>
</dbReference>
<dbReference type="GO" id="GO:0004573">
    <property type="term" value="F:Glc3Man9GlcNAc2 oligosaccharide glucosidase activity"/>
    <property type="evidence" value="ECO:0007669"/>
    <property type="project" value="UniProtKB-UniRule"/>
</dbReference>
<evidence type="ECO:0000256" key="5">
    <source>
        <dbReference type="ARBA" id="ARBA00022824"/>
    </source>
</evidence>